<proteinExistence type="predicted"/>
<feature type="region of interest" description="Disordered" evidence="1">
    <location>
        <begin position="69"/>
        <end position="88"/>
    </location>
</feature>
<dbReference type="AlphaFoldDB" id="A0A814D9E0"/>
<dbReference type="EMBL" id="CAJNOC010002856">
    <property type="protein sequence ID" value="CAF0955185.1"/>
    <property type="molecule type" value="Genomic_DNA"/>
</dbReference>
<keyword evidence="3" id="KW-1185">Reference proteome</keyword>
<feature type="compositionally biased region" description="Basic and acidic residues" evidence="1">
    <location>
        <begin position="7"/>
        <end position="21"/>
    </location>
</feature>
<name>A0A814D9E0_9BILA</name>
<dbReference type="Proteomes" id="UP000663879">
    <property type="component" value="Unassembled WGS sequence"/>
</dbReference>
<evidence type="ECO:0000313" key="2">
    <source>
        <dbReference type="EMBL" id="CAF0955185.1"/>
    </source>
</evidence>
<sequence>MALIKSRGVDRRNSRPQEENKDEYYNEIKQIDDFDLIENCRIQRKNLAIPKQTKLRLLNSLIEPVSKHPRERENAINGSNSAMVNRSNNSNANQLRDQLESMLQEQINRQAFLSSFGTLAAILFRNFNVTIG</sequence>
<gene>
    <name evidence="2" type="ORF">OXX778_LOCUS14157</name>
</gene>
<evidence type="ECO:0000313" key="3">
    <source>
        <dbReference type="Proteomes" id="UP000663879"/>
    </source>
</evidence>
<organism evidence="2 3">
    <name type="scientific">Brachionus calyciflorus</name>
    <dbReference type="NCBI Taxonomy" id="104777"/>
    <lineage>
        <taxon>Eukaryota</taxon>
        <taxon>Metazoa</taxon>
        <taxon>Spiralia</taxon>
        <taxon>Gnathifera</taxon>
        <taxon>Rotifera</taxon>
        <taxon>Eurotatoria</taxon>
        <taxon>Monogononta</taxon>
        <taxon>Pseudotrocha</taxon>
        <taxon>Ploima</taxon>
        <taxon>Brachionidae</taxon>
        <taxon>Brachionus</taxon>
    </lineage>
</organism>
<evidence type="ECO:0000256" key="1">
    <source>
        <dbReference type="SAM" id="MobiDB-lite"/>
    </source>
</evidence>
<comment type="caution">
    <text evidence="2">The sequence shown here is derived from an EMBL/GenBank/DDBJ whole genome shotgun (WGS) entry which is preliminary data.</text>
</comment>
<protein>
    <submittedName>
        <fullName evidence="2">Uncharacterized protein</fullName>
    </submittedName>
</protein>
<feature type="compositionally biased region" description="Polar residues" evidence="1">
    <location>
        <begin position="76"/>
        <end position="88"/>
    </location>
</feature>
<reference evidence="2" key="1">
    <citation type="submission" date="2021-02" db="EMBL/GenBank/DDBJ databases">
        <authorList>
            <person name="Nowell W R."/>
        </authorList>
    </citation>
    <scope>NUCLEOTIDE SEQUENCE</scope>
    <source>
        <strain evidence="2">Ploen Becks lab</strain>
    </source>
</reference>
<feature type="region of interest" description="Disordered" evidence="1">
    <location>
        <begin position="1"/>
        <end position="21"/>
    </location>
</feature>
<accession>A0A814D9E0</accession>